<dbReference type="Pfam" id="PF07715">
    <property type="entry name" value="Plug"/>
    <property type="match status" value="1"/>
</dbReference>
<dbReference type="InterPro" id="IPR039426">
    <property type="entry name" value="TonB-dep_rcpt-like"/>
</dbReference>
<evidence type="ECO:0000256" key="2">
    <source>
        <dbReference type="ARBA" id="ARBA00022448"/>
    </source>
</evidence>
<organism evidence="16 17">
    <name type="scientific">Pseudomaricurvus hydrocarbonicus</name>
    <dbReference type="NCBI Taxonomy" id="1470433"/>
    <lineage>
        <taxon>Bacteria</taxon>
        <taxon>Pseudomonadati</taxon>
        <taxon>Pseudomonadota</taxon>
        <taxon>Gammaproteobacteria</taxon>
        <taxon>Cellvibrionales</taxon>
        <taxon>Cellvibrionaceae</taxon>
        <taxon>Pseudomaricurvus</taxon>
    </lineage>
</organism>
<keyword evidence="2 11" id="KW-0813">Transport</keyword>
<evidence type="ECO:0000256" key="6">
    <source>
        <dbReference type="ARBA" id="ARBA00023004"/>
    </source>
</evidence>
<dbReference type="AlphaFoldDB" id="A0A9E5JPQ2"/>
<dbReference type="InterPro" id="IPR036942">
    <property type="entry name" value="Beta-barrel_TonB_sf"/>
</dbReference>
<evidence type="ECO:0000256" key="5">
    <source>
        <dbReference type="ARBA" id="ARBA00022692"/>
    </source>
</evidence>
<dbReference type="PANTHER" id="PTHR32552:SF81">
    <property type="entry name" value="TONB-DEPENDENT OUTER MEMBRANE RECEPTOR"/>
    <property type="match status" value="1"/>
</dbReference>
<comment type="similarity">
    <text evidence="11 12">Belongs to the TonB-dependent receptor family.</text>
</comment>
<evidence type="ECO:0000256" key="12">
    <source>
        <dbReference type="RuleBase" id="RU003357"/>
    </source>
</evidence>
<evidence type="ECO:0000259" key="14">
    <source>
        <dbReference type="Pfam" id="PF00593"/>
    </source>
</evidence>
<dbReference type="GO" id="GO:0006826">
    <property type="term" value="P:iron ion transport"/>
    <property type="evidence" value="ECO:0007669"/>
    <property type="project" value="UniProtKB-KW"/>
</dbReference>
<evidence type="ECO:0000259" key="15">
    <source>
        <dbReference type="Pfam" id="PF07715"/>
    </source>
</evidence>
<evidence type="ECO:0000256" key="7">
    <source>
        <dbReference type="ARBA" id="ARBA00023065"/>
    </source>
</evidence>
<dbReference type="Proteomes" id="UP000787472">
    <property type="component" value="Unassembled WGS sequence"/>
</dbReference>
<accession>A0A9E5JPQ2</accession>
<evidence type="ECO:0000256" key="4">
    <source>
        <dbReference type="ARBA" id="ARBA00022496"/>
    </source>
</evidence>
<comment type="caution">
    <text evidence="16">The sequence shown here is derived from an EMBL/GenBank/DDBJ whole genome shotgun (WGS) entry which is preliminary data.</text>
</comment>
<keyword evidence="7" id="KW-0406">Ion transport</keyword>
<sequence>MKKPYLAKHPLAGVIAVTIALSGSHAVFAQDSKIVLEEVIVTAQKREQNIQDVPVAVTAFSAADLNNAGVQDVTEVQRSAPNVTMQVSRGTNTTLTAYVRGIGQADPLWGFEPGVGLYVDDVYLARPQGGVLDVFDVERIEVLRGPQGTLYGKNTIGGAVKYVTKRLTGEPELSINGSLGSYNQRDLKIAGQLPLIEDKLLFGASVAQFKRDGFGEFLLNGDDNYNKDVTAARVSLEFLPTDNLSLLFSADKTEDDSNAKGGYRMTPSLLIPAETPPSSVFDTYADMPTYNSVESSGASLTVSWDINEALTLKSITAYREGDTFTNIDFDNTSLPSAHVPAVYADDQTTQEFQLSYTGDKLAMVGGLYYYEGSAAGAFDVLLGAYNVAGPFDPSLGIFDALSAGSVDTTSYAAYMHATYTFNDSWALTLGGRYTQDEKDADVYKEQLFVDGTSAAVGGEDLFSLAVLTDYQNDNSWSQFSPRVSVDFSLNDDIMMYASYSQGFKSGGFDMRGDATANPGTVNGFDPEIVDTVEFGVKAELWDGRVRMNAATFYSEYTDMQVTVQEGVAGGTNYVSSVLNAGESEIRGFELEAIAQITEGLSANLMVGYIDAEYITVDNETPNGVENIADDWSFANTPEKVASFKLNYASSLGNWGDIAVSAGASYRSETQIFQVASAIDEDSYTLWDASAVWYSSDEHWTVGLHGKNLTDEEYRVGGYNFANLGGDEVVVGYYGNPRTVSLNFGYRF</sequence>
<dbReference type="InterPro" id="IPR012910">
    <property type="entry name" value="Plug_dom"/>
</dbReference>
<reference evidence="16" key="1">
    <citation type="submission" date="2020-03" db="EMBL/GenBank/DDBJ databases">
        <authorList>
            <person name="Guo F."/>
        </authorList>
    </citation>
    <scope>NUCLEOTIDE SEQUENCE</scope>
    <source>
        <strain evidence="16">JCM 30134</strain>
    </source>
</reference>
<keyword evidence="9 11" id="KW-0472">Membrane</keyword>
<proteinExistence type="inferred from homology"/>
<evidence type="ECO:0000256" key="3">
    <source>
        <dbReference type="ARBA" id="ARBA00022452"/>
    </source>
</evidence>
<keyword evidence="3 11" id="KW-1134">Transmembrane beta strand</keyword>
<keyword evidence="8 12" id="KW-0798">TonB box</keyword>
<evidence type="ECO:0000256" key="13">
    <source>
        <dbReference type="SAM" id="SignalP"/>
    </source>
</evidence>
<feature type="domain" description="TonB-dependent receptor plug" evidence="15">
    <location>
        <begin position="50"/>
        <end position="159"/>
    </location>
</feature>
<evidence type="ECO:0000256" key="8">
    <source>
        <dbReference type="ARBA" id="ARBA00023077"/>
    </source>
</evidence>
<evidence type="ECO:0000256" key="1">
    <source>
        <dbReference type="ARBA" id="ARBA00004571"/>
    </source>
</evidence>
<dbReference type="InterPro" id="IPR000531">
    <property type="entry name" value="Beta-barrel_TonB"/>
</dbReference>
<gene>
    <name evidence="16" type="ORF">G8770_02140</name>
</gene>
<dbReference type="RefSeq" id="WP_167181261.1">
    <property type="nucleotide sequence ID" value="NZ_JAAONZ010000001.1"/>
</dbReference>
<dbReference type="PANTHER" id="PTHR32552">
    <property type="entry name" value="FERRICHROME IRON RECEPTOR-RELATED"/>
    <property type="match status" value="1"/>
</dbReference>
<evidence type="ECO:0000313" key="17">
    <source>
        <dbReference type="Proteomes" id="UP000787472"/>
    </source>
</evidence>
<keyword evidence="17" id="KW-1185">Reference proteome</keyword>
<dbReference type="CDD" id="cd01347">
    <property type="entry name" value="ligand_gated_channel"/>
    <property type="match status" value="1"/>
</dbReference>
<evidence type="ECO:0000256" key="10">
    <source>
        <dbReference type="ARBA" id="ARBA00023237"/>
    </source>
</evidence>
<dbReference type="Gene3D" id="2.40.170.20">
    <property type="entry name" value="TonB-dependent receptor, beta-barrel domain"/>
    <property type="match status" value="1"/>
</dbReference>
<feature type="chain" id="PRO_5038716165" evidence="13">
    <location>
        <begin position="30"/>
        <end position="747"/>
    </location>
</feature>
<dbReference type="SUPFAM" id="SSF56935">
    <property type="entry name" value="Porins"/>
    <property type="match status" value="1"/>
</dbReference>
<keyword evidence="5 11" id="KW-0812">Transmembrane</keyword>
<dbReference type="Pfam" id="PF00593">
    <property type="entry name" value="TonB_dep_Rec_b-barrel"/>
    <property type="match status" value="1"/>
</dbReference>
<comment type="subcellular location">
    <subcellularLocation>
        <location evidence="1 11">Cell outer membrane</location>
        <topology evidence="1 11">Multi-pass membrane protein</topology>
    </subcellularLocation>
</comment>
<keyword evidence="13" id="KW-0732">Signal</keyword>
<evidence type="ECO:0000313" key="16">
    <source>
        <dbReference type="EMBL" id="NHO64347.1"/>
    </source>
</evidence>
<dbReference type="GO" id="GO:0009279">
    <property type="term" value="C:cell outer membrane"/>
    <property type="evidence" value="ECO:0007669"/>
    <property type="project" value="UniProtKB-SubCell"/>
</dbReference>
<keyword evidence="10 11" id="KW-0998">Cell outer membrane</keyword>
<feature type="signal peptide" evidence="13">
    <location>
        <begin position="1"/>
        <end position="29"/>
    </location>
</feature>
<evidence type="ECO:0000256" key="9">
    <source>
        <dbReference type="ARBA" id="ARBA00023136"/>
    </source>
</evidence>
<evidence type="ECO:0000256" key="11">
    <source>
        <dbReference type="PROSITE-ProRule" id="PRU01360"/>
    </source>
</evidence>
<keyword evidence="4" id="KW-0410">Iron transport</keyword>
<protein>
    <submittedName>
        <fullName evidence="16">TonB-dependent receptor</fullName>
    </submittedName>
</protein>
<keyword evidence="16" id="KW-0675">Receptor</keyword>
<dbReference type="PROSITE" id="PS52016">
    <property type="entry name" value="TONB_DEPENDENT_REC_3"/>
    <property type="match status" value="1"/>
</dbReference>
<feature type="domain" description="TonB-dependent receptor-like beta-barrel" evidence="14">
    <location>
        <begin position="284"/>
        <end position="708"/>
    </location>
</feature>
<name>A0A9E5JPQ2_9GAMM</name>
<dbReference type="EMBL" id="JAAONZ010000001">
    <property type="protein sequence ID" value="NHO64347.1"/>
    <property type="molecule type" value="Genomic_DNA"/>
</dbReference>
<keyword evidence="6" id="KW-0408">Iron</keyword>